<dbReference type="Proteomes" id="UP001374535">
    <property type="component" value="Chromosome 3"/>
</dbReference>
<sequence>MKTRPCTVHHTFNHSTLNSIFHPIHKGAHVKTKNETHSPLPPLSKPSQGSQHFVQPVKRKSRESGRTLTRILSQRREQVDQLGTFPSRVRERIGRENTTSRPTTVPVTFSIFGEAVEGTSEGESEGKRVSLLAREDKLGERT</sequence>
<dbReference type="AlphaFoldDB" id="A0AAQ3S5C7"/>
<feature type="region of interest" description="Disordered" evidence="1">
    <location>
        <begin position="30"/>
        <end position="65"/>
    </location>
</feature>
<organism evidence="2 3">
    <name type="scientific">Vigna mungo</name>
    <name type="common">Black gram</name>
    <name type="synonym">Phaseolus mungo</name>
    <dbReference type="NCBI Taxonomy" id="3915"/>
    <lineage>
        <taxon>Eukaryota</taxon>
        <taxon>Viridiplantae</taxon>
        <taxon>Streptophyta</taxon>
        <taxon>Embryophyta</taxon>
        <taxon>Tracheophyta</taxon>
        <taxon>Spermatophyta</taxon>
        <taxon>Magnoliopsida</taxon>
        <taxon>eudicotyledons</taxon>
        <taxon>Gunneridae</taxon>
        <taxon>Pentapetalae</taxon>
        <taxon>rosids</taxon>
        <taxon>fabids</taxon>
        <taxon>Fabales</taxon>
        <taxon>Fabaceae</taxon>
        <taxon>Papilionoideae</taxon>
        <taxon>50 kb inversion clade</taxon>
        <taxon>NPAAA clade</taxon>
        <taxon>indigoferoid/millettioid clade</taxon>
        <taxon>Phaseoleae</taxon>
        <taxon>Vigna</taxon>
    </lineage>
</organism>
<protein>
    <submittedName>
        <fullName evidence="2">Uncharacterized protein</fullName>
    </submittedName>
</protein>
<dbReference type="EMBL" id="CP144698">
    <property type="protein sequence ID" value="WVZ16983.1"/>
    <property type="molecule type" value="Genomic_DNA"/>
</dbReference>
<keyword evidence="3" id="KW-1185">Reference proteome</keyword>
<feature type="region of interest" description="Disordered" evidence="1">
    <location>
        <begin position="116"/>
        <end position="142"/>
    </location>
</feature>
<gene>
    <name evidence="2" type="ORF">V8G54_009965</name>
</gene>
<evidence type="ECO:0000256" key="1">
    <source>
        <dbReference type="SAM" id="MobiDB-lite"/>
    </source>
</evidence>
<feature type="compositionally biased region" description="Basic and acidic residues" evidence="1">
    <location>
        <begin position="124"/>
        <end position="142"/>
    </location>
</feature>
<accession>A0AAQ3S5C7</accession>
<proteinExistence type="predicted"/>
<evidence type="ECO:0000313" key="2">
    <source>
        <dbReference type="EMBL" id="WVZ16983.1"/>
    </source>
</evidence>
<evidence type="ECO:0000313" key="3">
    <source>
        <dbReference type="Proteomes" id="UP001374535"/>
    </source>
</evidence>
<name>A0AAQ3S5C7_VIGMU</name>
<reference evidence="2 3" key="1">
    <citation type="journal article" date="2023" name="Life. Sci Alliance">
        <title>Evolutionary insights into 3D genome organization and epigenetic landscape of Vigna mungo.</title>
        <authorList>
            <person name="Junaid A."/>
            <person name="Singh B."/>
            <person name="Bhatia S."/>
        </authorList>
    </citation>
    <scope>NUCLEOTIDE SEQUENCE [LARGE SCALE GENOMIC DNA]</scope>
    <source>
        <strain evidence="2">Urdbean</strain>
    </source>
</reference>